<accession>L7EYZ1</accession>
<organism evidence="3 4">
    <name type="scientific">Streptomyces turgidiscabies (strain Car8)</name>
    <dbReference type="NCBI Taxonomy" id="698760"/>
    <lineage>
        <taxon>Bacteria</taxon>
        <taxon>Bacillati</taxon>
        <taxon>Actinomycetota</taxon>
        <taxon>Actinomycetes</taxon>
        <taxon>Kitasatosporales</taxon>
        <taxon>Streptomycetaceae</taxon>
        <taxon>Streptomyces</taxon>
    </lineage>
</organism>
<dbReference type="Proteomes" id="UP000010931">
    <property type="component" value="Unassembled WGS sequence"/>
</dbReference>
<dbReference type="InterPro" id="IPR029030">
    <property type="entry name" value="Caspase-like_dom_sf"/>
</dbReference>
<dbReference type="SUPFAM" id="SSF47413">
    <property type="entry name" value="lambda repressor-like DNA-binding domains"/>
    <property type="match status" value="1"/>
</dbReference>
<dbReference type="InterPro" id="IPR010982">
    <property type="entry name" value="Lambda_DNA-bd_dom_sf"/>
</dbReference>
<dbReference type="PROSITE" id="PS50943">
    <property type="entry name" value="HTH_CROC1"/>
    <property type="match status" value="1"/>
</dbReference>
<protein>
    <recommendedName>
        <fullName evidence="2">HTH cro/C1-type domain-containing protein</fullName>
    </recommendedName>
</protein>
<name>L7EYZ1_STRT8</name>
<reference evidence="3 4" key="1">
    <citation type="journal article" date="2011" name="Plasmid">
        <title>Streptomyces turgidiscabies Car8 contains a modular pathogenicity island that shares virulence genes with other actinobacterial plant pathogens.</title>
        <authorList>
            <person name="Huguet-Tapia J.C."/>
            <person name="Badger J.H."/>
            <person name="Loria R."/>
            <person name="Pettis G.S."/>
        </authorList>
    </citation>
    <scope>NUCLEOTIDE SEQUENCE [LARGE SCALE GENOMIC DNA]</scope>
    <source>
        <strain evidence="3 4">Car8</strain>
    </source>
</reference>
<evidence type="ECO:0000256" key="1">
    <source>
        <dbReference type="SAM" id="MobiDB-lite"/>
    </source>
</evidence>
<dbReference type="Pfam" id="PF01381">
    <property type="entry name" value="HTH_3"/>
    <property type="match status" value="1"/>
</dbReference>
<evidence type="ECO:0000313" key="4">
    <source>
        <dbReference type="Proteomes" id="UP000010931"/>
    </source>
</evidence>
<dbReference type="Gene3D" id="3.40.50.1460">
    <property type="match status" value="1"/>
</dbReference>
<dbReference type="EMBL" id="AEJB01000441">
    <property type="protein sequence ID" value="ELP64633.1"/>
    <property type="molecule type" value="Genomic_DNA"/>
</dbReference>
<feature type="domain" description="HTH cro/C1-type" evidence="2">
    <location>
        <begin position="170"/>
        <end position="214"/>
    </location>
</feature>
<dbReference type="InterPro" id="IPR011600">
    <property type="entry name" value="Pept_C14_caspase"/>
</dbReference>
<dbReference type="SUPFAM" id="SSF52129">
    <property type="entry name" value="Caspase-like"/>
    <property type="match status" value="1"/>
</dbReference>
<keyword evidence="4" id="KW-1185">Reference proteome</keyword>
<dbReference type="PATRIC" id="fig|698760.3.peg.6560"/>
<dbReference type="CDD" id="cd00093">
    <property type="entry name" value="HTH_XRE"/>
    <property type="match status" value="1"/>
</dbReference>
<comment type="caution">
    <text evidence="3">The sequence shown here is derived from an EMBL/GenBank/DDBJ whole genome shotgun (WGS) entry which is preliminary data.</text>
</comment>
<dbReference type="GO" id="GO:0003677">
    <property type="term" value="F:DNA binding"/>
    <property type="evidence" value="ECO:0007669"/>
    <property type="project" value="InterPro"/>
</dbReference>
<dbReference type="GO" id="GO:0006508">
    <property type="term" value="P:proteolysis"/>
    <property type="evidence" value="ECO:0007669"/>
    <property type="project" value="InterPro"/>
</dbReference>
<dbReference type="AlphaFoldDB" id="L7EYZ1"/>
<dbReference type="STRING" id="85558.T45_04916"/>
<dbReference type="GO" id="GO:0004197">
    <property type="term" value="F:cysteine-type endopeptidase activity"/>
    <property type="evidence" value="ECO:0007669"/>
    <property type="project" value="InterPro"/>
</dbReference>
<dbReference type="SMART" id="SM00530">
    <property type="entry name" value="HTH_XRE"/>
    <property type="match status" value="1"/>
</dbReference>
<gene>
    <name evidence="3" type="ORF">STRTUCAR8_09228</name>
</gene>
<evidence type="ECO:0000259" key="2">
    <source>
        <dbReference type="PROSITE" id="PS50943"/>
    </source>
</evidence>
<dbReference type="NCBIfam" id="NF047832">
    <property type="entry name" value="caspase_w_EACC1"/>
    <property type="match status" value="1"/>
</dbReference>
<evidence type="ECO:0000313" key="3">
    <source>
        <dbReference type="EMBL" id="ELP64633.1"/>
    </source>
</evidence>
<dbReference type="Pfam" id="PF00656">
    <property type="entry name" value="Peptidase_C14"/>
    <property type="match status" value="1"/>
</dbReference>
<sequence length="477" mass="52233">MSARAELYRSLHGLRERAERTRRADGESVGLDSLVFDARARGLLGARDLKAHRVRDWAPPRFADCRVPSRSVTQQALAAITVWSEWAGEELNESEWLSLLDRAQRESAEEDALARGEAAGPASPPVYGGSLAPPPPPRRRIRVPGPPRPSARPDDRFGPWLARQLRRSEITQSDLAQELGLTRAAVSAWITGRAEPRSEVRLELVKALERLAPWDTEQAIEGRRMLPADTRRFGPLERWATGAAVMIGVSDYTQLPPVPSIKNNLSALTEVALTGLGIPRGNVYTLENPTSATQVHEKIDLAMDAADPRSGGLFIYFAGHGWTDPRNGRLLLGLVDSNQDKVWTAMEFDRIRDQVADAPVGSRLLVLDSCYSGAALDILSAGLSSAARIEGTYVMTSSNATNASRAPRGDHFTTFTGEIIRTLTGGIQGGPPVIDTDALFHHVRASCQEQGWPEPSRQIGRDGDRVELVMNSKWGWP</sequence>
<feature type="region of interest" description="Disordered" evidence="1">
    <location>
        <begin position="108"/>
        <end position="157"/>
    </location>
</feature>
<proteinExistence type="predicted"/>
<dbReference type="Gene3D" id="1.10.260.40">
    <property type="entry name" value="lambda repressor-like DNA-binding domains"/>
    <property type="match status" value="1"/>
</dbReference>
<dbReference type="InterPro" id="IPR001387">
    <property type="entry name" value="Cro/C1-type_HTH"/>
</dbReference>